<proteinExistence type="predicted"/>
<dbReference type="EMBL" id="DVFW01000007">
    <property type="protein sequence ID" value="HIQ79872.1"/>
    <property type="molecule type" value="Genomic_DNA"/>
</dbReference>
<gene>
    <name evidence="1" type="ORF">IAD32_01135</name>
</gene>
<dbReference type="Proteomes" id="UP000886787">
    <property type="component" value="Unassembled WGS sequence"/>
</dbReference>
<accession>A0A9D0ZFV4</accession>
<protein>
    <submittedName>
        <fullName evidence="1">Uncharacterized protein</fullName>
    </submittedName>
</protein>
<dbReference type="AlphaFoldDB" id="A0A9D0ZFV4"/>
<reference evidence="1" key="2">
    <citation type="journal article" date="2021" name="PeerJ">
        <title>Extensive microbial diversity within the chicken gut microbiome revealed by metagenomics and culture.</title>
        <authorList>
            <person name="Gilroy R."/>
            <person name="Ravi A."/>
            <person name="Getino M."/>
            <person name="Pursley I."/>
            <person name="Horton D.L."/>
            <person name="Alikhan N.F."/>
            <person name="Baker D."/>
            <person name="Gharbi K."/>
            <person name="Hall N."/>
            <person name="Watson M."/>
            <person name="Adriaenssens E.M."/>
            <person name="Foster-Nyarko E."/>
            <person name="Jarju S."/>
            <person name="Secka A."/>
            <person name="Antonio M."/>
            <person name="Oren A."/>
            <person name="Chaudhuri R.R."/>
            <person name="La Ragione R."/>
            <person name="Hildebrand F."/>
            <person name="Pallen M.J."/>
        </authorList>
    </citation>
    <scope>NUCLEOTIDE SEQUENCE</scope>
    <source>
        <strain evidence="1">ChiSjej1B19-3389</strain>
    </source>
</reference>
<sequence>MTIVVAITTTVVAANKQTDLKSAGIPYGMPATFLQGIFRQHEKLQKTVDKKSAKWYSILASS</sequence>
<organism evidence="1 2">
    <name type="scientific">Candidatus Scatavimonas merdigallinarum</name>
    <dbReference type="NCBI Taxonomy" id="2840914"/>
    <lineage>
        <taxon>Bacteria</taxon>
        <taxon>Bacillati</taxon>
        <taxon>Bacillota</taxon>
        <taxon>Clostridia</taxon>
        <taxon>Eubacteriales</taxon>
        <taxon>Oscillospiraceae</taxon>
        <taxon>Oscillospiraceae incertae sedis</taxon>
        <taxon>Candidatus Scatavimonas</taxon>
    </lineage>
</organism>
<comment type="caution">
    <text evidence="1">The sequence shown here is derived from an EMBL/GenBank/DDBJ whole genome shotgun (WGS) entry which is preliminary data.</text>
</comment>
<name>A0A9D0ZFV4_9FIRM</name>
<reference evidence="1" key="1">
    <citation type="submission" date="2020-10" db="EMBL/GenBank/DDBJ databases">
        <authorList>
            <person name="Gilroy R."/>
        </authorList>
    </citation>
    <scope>NUCLEOTIDE SEQUENCE</scope>
    <source>
        <strain evidence="1">ChiSjej1B19-3389</strain>
    </source>
</reference>
<evidence type="ECO:0000313" key="2">
    <source>
        <dbReference type="Proteomes" id="UP000886787"/>
    </source>
</evidence>
<evidence type="ECO:0000313" key="1">
    <source>
        <dbReference type="EMBL" id="HIQ79872.1"/>
    </source>
</evidence>